<keyword evidence="4" id="KW-1185">Reference proteome</keyword>
<dbReference type="Gene3D" id="3.60.21.10">
    <property type="match status" value="1"/>
</dbReference>
<keyword evidence="1" id="KW-0378">Hydrolase</keyword>
<dbReference type="EMBL" id="JBJHZZ010000010">
    <property type="protein sequence ID" value="MFL0247885.1"/>
    <property type="molecule type" value="Genomic_DNA"/>
</dbReference>
<dbReference type="CDD" id="cd00840">
    <property type="entry name" value="MPP_Mre11_N"/>
    <property type="match status" value="1"/>
</dbReference>
<dbReference type="InterPro" id="IPR004843">
    <property type="entry name" value="Calcineurin-like_PHP"/>
</dbReference>
<dbReference type="PANTHER" id="PTHR30337:SF7">
    <property type="entry name" value="PHOSPHOESTERASE"/>
    <property type="match status" value="1"/>
</dbReference>
<dbReference type="PANTHER" id="PTHR30337">
    <property type="entry name" value="COMPONENT OF ATP-DEPENDENT DSDNA EXONUCLEASE"/>
    <property type="match status" value="1"/>
</dbReference>
<sequence length="447" mass="51485">MTNFKFIHAADIHLGSNLHIRQKSNKGLAEKIDNAVYDSLERIINIAISEKVKFILLSGDIYDRDSRSVKANSFFVKQCLRLKDENIDVFIIGGNHDPARENSEYFKLPSNVHIFSAEKAEIFELKDYKQNIYCKIIGQSYRDTSDSRKIFENYKLIKDNIITVAMLHTQLDKSNNYIPCTFSDLKAIENIDYWALGHIHKPQVINGHVPYAIYPGIPQGRDSGEEGIGGAVLIEAADNIINEIKFIKTSPIIWENMNINIKDFDVKNLSDLENVITNNLEDLKNKERTKLSGLNCLCYENWSLTKGYIVNLKIAGRGEIYEHINEKEEEVEEALIENLNSKFVKKHPFIYVNSIEFYVGKPIEDYEELLKDNEMIKSIDLIANKCLEDEVLKIQLSKKLGAIWEVAKDKEDFNIKKLQLDEETYESIISRAKQLIIDLLLERGEKQ</sequence>
<dbReference type="InterPro" id="IPR029052">
    <property type="entry name" value="Metallo-depent_PP-like"/>
</dbReference>
<dbReference type="SUPFAM" id="SSF56300">
    <property type="entry name" value="Metallo-dependent phosphatases"/>
    <property type="match status" value="1"/>
</dbReference>
<dbReference type="InterPro" id="IPR050535">
    <property type="entry name" value="DNA_Repair-Maintenance_Comp"/>
</dbReference>
<keyword evidence="3" id="KW-0540">Nuclease</keyword>
<protein>
    <submittedName>
        <fullName evidence="3">Exonuclease SbcCD subunit D</fullName>
    </submittedName>
</protein>
<evidence type="ECO:0000313" key="4">
    <source>
        <dbReference type="Proteomes" id="UP001623591"/>
    </source>
</evidence>
<accession>A0ABW8T632</accession>
<keyword evidence="3" id="KW-0269">Exonuclease</keyword>
<dbReference type="InterPro" id="IPR041796">
    <property type="entry name" value="Mre11_N"/>
</dbReference>
<organism evidence="3 4">
    <name type="scientific">Candidatus Clostridium stratigraminis</name>
    <dbReference type="NCBI Taxonomy" id="3381661"/>
    <lineage>
        <taxon>Bacteria</taxon>
        <taxon>Bacillati</taxon>
        <taxon>Bacillota</taxon>
        <taxon>Clostridia</taxon>
        <taxon>Eubacteriales</taxon>
        <taxon>Clostridiaceae</taxon>
        <taxon>Clostridium</taxon>
    </lineage>
</organism>
<proteinExistence type="predicted"/>
<dbReference type="GO" id="GO:0004527">
    <property type="term" value="F:exonuclease activity"/>
    <property type="evidence" value="ECO:0007669"/>
    <property type="project" value="UniProtKB-KW"/>
</dbReference>
<dbReference type="PIRSF" id="PIRSF033091">
    <property type="entry name" value="Pesterase_YhaO"/>
    <property type="match status" value="1"/>
</dbReference>
<evidence type="ECO:0000259" key="2">
    <source>
        <dbReference type="Pfam" id="PF00149"/>
    </source>
</evidence>
<dbReference type="Pfam" id="PF00149">
    <property type="entry name" value="Metallophos"/>
    <property type="match status" value="1"/>
</dbReference>
<evidence type="ECO:0000256" key="1">
    <source>
        <dbReference type="ARBA" id="ARBA00022801"/>
    </source>
</evidence>
<gene>
    <name evidence="3" type="ORF">ACJDUG_12975</name>
</gene>
<name>A0ABW8T632_9CLOT</name>
<dbReference type="Proteomes" id="UP001623591">
    <property type="component" value="Unassembled WGS sequence"/>
</dbReference>
<comment type="caution">
    <text evidence="3">The sequence shown here is derived from an EMBL/GenBank/DDBJ whole genome shotgun (WGS) entry which is preliminary data.</text>
</comment>
<evidence type="ECO:0000313" key="3">
    <source>
        <dbReference type="EMBL" id="MFL0247885.1"/>
    </source>
</evidence>
<feature type="domain" description="Calcineurin-like phosphoesterase" evidence="2">
    <location>
        <begin position="4"/>
        <end position="202"/>
    </location>
</feature>
<dbReference type="InterPro" id="IPR014576">
    <property type="entry name" value="Pesterase_YhaO"/>
</dbReference>
<dbReference type="RefSeq" id="WP_406770316.1">
    <property type="nucleotide sequence ID" value="NZ_JBJHZZ010000010.1"/>
</dbReference>
<reference evidence="3 4" key="1">
    <citation type="submission" date="2024-11" db="EMBL/GenBank/DDBJ databases">
        <authorList>
            <person name="Heng Y.C."/>
            <person name="Lim A.C.H."/>
            <person name="Lee J.K.Y."/>
            <person name="Kittelmann S."/>
        </authorList>
    </citation>
    <scope>NUCLEOTIDE SEQUENCE [LARGE SCALE GENOMIC DNA]</scope>
    <source>
        <strain evidence="3 4">WILCCON 0185</strain>
    </source>
</reference>